<name>A0A481Z3S6_9VIRU</name>
<evidence type="ECO:0000313" key="1">
    <source>
        <dbReference type="EMBL" id="QBK90021.1"/>
    </source>
</evidence>
<accession>A0A481Z3S6</accession>
<proteinExistence type="predicted"/>
<organism evidence="1">
    <name type="scientific">Pithovirus LCPAC101</name>
    <dbReference type="NCBI Taxonomy" id="2506586"/>
    <lineage>
        <taxon>Viruses</taxon>
        <taxon>Pithoviruses</taxon>
    </lineage>
</organism>
<reference evidence="1" key="1">
    <citation type="journal article" date="2019" name="MBio">
        <title>Virus Genomes from Deep Sea Sediments Expand the Ocean Megavirome and Support Independent Origins of Viral Gigantism.</title>
        <authorList>
            <person name="Backstrom D."/>
            <person name="Yutin N."/>
            <person name="Jorgensen S.L."/>
            <person name="Dharamshi J."/>
            <person name="Homa F."/>
            <person name="Zaremba-Niedwiedzka K."/>
            <person name="Spang A."/>
            <person name="Wolf Y.I."/>
            <person name="Koonin E.V."/>
            <person name="Ettema T.J."/>
        </authorList>
    </citation>
    <scope>NUCLEOTIDE SEQUENCE</scope>
</reference>
<sequence>MEHAQMTVIASQDQIAKIAFAYQMEMAEIPLVVQTVQVVQVVQVTHVTQVVLALALALALAQALAQADHLYITILVLIIKKDMGMMAVAADMIHL</sequence>
<protein>
    <submittedName>
        <fullName evidence="1">Uncharacterized protein</fullName>
    </submittedName>
</protein>
<dbReference type="EMBL" id="MK500454">
    <property type="protein sequence ID" value="QBK90021.1"/>
    <property type="molecule type" value="Genomic_DNA"/>
</dbReference>
<gene>
    <name evidence="1" type="ORF">LCPAC101_03060</name>
</gene>